<gene>
    <name evidence="3" type="ORF">PACLA_8A086859</name>
</gene>
<reference evidence="3" key="1">
    <citation type="submission" date="2020-04" db="EMBL/GenBank/DDBJ databases">
        <authorList>
            <person name="Alioto T."/>
            <person name="Alioto T."/>
            <person name="Gomez Garrido J."/>
        </authorList>
    </citation>
    <scope>NUCLEOTIDE SEQUENCE</scope>
    <source>
        <strain evidence="3">A484AB</strain>
    </source>
</reference>
<organism evidence="3 4">
    <name type="scientific">Paramuricea clavata</name>
    <name type="common">Red gorgonian</name>
    <name type="synonym">Violescent sea-whip</name>
    <dbReference type="NCBI Taxonomy" id="317549"/>
    <lineage>
        <taxon>Eukaryota</taxon>
        <taxon>Metazoa</taxon>
        <taxon>Cnidaria</taxon>
        <taxon>Anthozoa</taxon>
        <taxon>Octocorallia</taxon>
        <taxon>Malacalcyonacea</taxon>
        <taxon>Plexauridae</taxon>
        <taxon>Paramuricea</taxon>
    </lineage>
</organism>
<proteinExistence type="predicted"/>
<sequence length="333" mass="37387">MSAVGVITFFAFLAIIQAAPPKLSGERQVDFTGFADHFKSLKCNIEGGTTYEWFHNGSKITRHSSIFIMIGNRIYVMERPVTDTFQGTYQCKASNDNGTLWGPKINVYFTLVGKFFKNDNVVEETTVTVGENLTLTCPPRTLSRNVFYHWGGRQGTLGVWFIPPAKHYMIMEDGTLLFANVKRQDLQYFNVVKNGVSCSIESKGKNRRLAFSQRFLLREVGERNVKPFGPTIKTELEDREVAKGTKFVIFRCGAIGLPTPNYSWAFTARLNGTETPITGGQDGYELQNFNHMLIITSVGAKHDGWYKCKVSSNYGGEKHSDEKTARLAVKGLQ</sequence>
<evidence type="ECO:0000256" key="2">
    <source>
        <dbReference type="ARBA" id="ARBA00023157"/>
    </source>
</evidence>
<evidence type="ECO:0000313" key="4">
    <source>
        <dbReference type="Proteomes" id="UP001152795"/>
    </source>
</evidence>
<accession>A0A6S7HPA8</accession>
<dbReference type="PANTHER" id="PTHR44170">
    <property type="entry name" value="PROTEIN SIDEKICK"/>
    <property type="match status" value="1"/>
</dbReference>
<dbReference type="EMBL" id="CACRXK020005930">
    <property type="protein sequence ID" value="CAB4007835.1"/>
    <property type="molecule type" value="Genomic_DNA"/>
</dbReference>
<dbReference type="PROSITE" id="PS50835">
    <property type="entry name" value="IG_LIKE"/>
    <property type="match status" value="2"/>
</dbReference>
<dbReference type="InterPro" id="IPR036179">
    <property type="entry name" value="Ig-like_dom_sf"/>
</dbReference>
<dbReference type="GO" id="GO:0098609">
    <property type="term" value="P:cell-cell adhesion"/>
    <property type="evidence" value="ECO:0007669"/>
    <property type="project" value="TreeGrafter"/>
</dbReference>
<keyword evidence="4" id="KW-1185">Reference proteome</keyword>
<dbReference type="InterPro" id="IPR013783">
    <property type="entry name" value="Ig-like_fold"/>
</dbReference>
<dbReference type="SMART" id="SM00409">
    <property type="entry name" value="IG"/>
    <property type="match status" value="2"/>
</dbReference>
<dbReference type="CDD" id="cd00096">
    <property type="entry name" value="Ig"/>
    <property type="match status" value="2"/>
</dbReference>
<dbReference type="InterPro" id="IPR007110">
    <property type="entry name" value="Ig-like_dom"/>
</dbReference>
<dbReference type="AlphaFoldDB" id="A0A6S7HPA8"/>
<evidence type="ECO:0000313" key="3">
    <source>
        <dbReference type="EMBL" id="CAB4007835.1"/>
    </source>
</evidence>
<protein>
    <submittedName>
        <fullName evidence="3">Contactin-1 isoform X2</fullName>
    </submittedName>
</protein>
<dbReference type="Pfam" id="PF13927">
    <property type="entry name" value="Ig_3"/>
    <property type="match status" value="1"/>
</dbReference>
<dbReference type="SUPFAM" id="SSF48726">
    <property type="entry name" value="Immunoglobulin"/>
    <property type="match status" value="2"/>
</dbReference>
<dbReference type="Proteomes" id="UP001152795">
    <property type="component" value="Unassembled WGS sequence"/>
</dbReference>
<dbReference type="OrthoDB" id="3666223at2759"/>
<name>A0A6S7HPA8_PARCT</name>
<dbReference type="InterPro" id="IPR003599">
    <property type="entry name" value="Ig_sub"/>
</dbReference>
<comment type="caution">
    <text evidence="3">The sequence shown here is derived from an EMBL/GenBank/DDBJ whole genome shotgun (WGS) entry which is preliminary data.</text>
</comment>
<keyword evidence="1" id="KW-0677">Repeat</keyword>
<dbReference type="PANTHER" id="PTHR44170:SF6">
    <property type="entry name" value="CONTACTIN"/>
    <property type="match status" value="1"/>
</dbReference>
<dbReference type="GO" id="GO:0016020">
    <property type="term" value="C:membrane"/>
    <property type="evidence" value="ECO:0007669"/>
    <property type="project" value="UniProtKB-SubCell"/>
</dbReference>
<dbReference type="Gene3D" id="2.60.40.10">
    <property type="entry name" value="Immunoglobulins"/>
    <property type="match status" value="3"/>
</dbReference>
<keyword evidence="2" id="KW-1015">Disulfide bond</keyword>
<evidence type="ECO:0000256" key="1">
    <source>
        <dbReference type="ARBA" id="ARBA00022737"/>
    </source>
</evidence>